<accession>A0A7X4KDI2</accession>
<dbReference type="NCBIfam" id="NF037980">
    <property type="entry name" value="T2SS_GspK"/>
    <property type="match status" value="1"/>
</dbReference>
<comment type="similarity">
    <text evidence="2 10">Belongs to the GSP K family.</text>
</comment>
<dbReference type="InterPro" id="IPR045584">
    <property type="entry name" value="Pilin-like"/>
</dbReference>
<sequence>MVMRRQRGIAVVTALLVTTLAVTSVTSLFWLQQVQMRATENQRQQLQSLWIMRGLLDMGRALLAQDLAASPNYTQLNGIWAQPLRGIPLDSYIDRPRSEGDGFPASASGRILDAQSRFNLANLAQHTVIDQQQVRMLERLLATLRVDPALALAVAAQVASGQRAMAAGGMGLPPQALALLEVEDLLAVSGFTPAAIDKLRAFLVALPQPTPLNVNTAPAELLAALVDNLPLEEAAAIVKNRQRIYYRTLNEFDALPQIAGAHRARAVDAGVKSDFFLALGQVRLDRTALDTQALLWRRVDGAITILRMQDN</sequence>
<proteinExistence type="inferred from homology"/>
<reference evidence="13 14" key="1">
    <citation type="submission" date="2019-12" db="EMBL/GenBank/DDBJ databases">
        <title>Novel species isolated from a subtropical stream in China.</title>
        <authorList>
            <person name="Lu H."/>
        </authorList>
    </citation>
    <scope>NUCLEOTIDE SEQUENCE [LARGE SCALE GENOMIC DNA]</scope>
    <source>
        <strain evidence="13 14">FT55W</strain>
    </source>
</reference>
<dbReference type="Pfam" id="PF03934">
    <property type="entry name" value="T2SSK"/>
    <property type="match status" value="1"/>
</dbReference>
<evidence type="ECO:0000256" key="3">
    <source>
        <dbReference type="ARBA" id="ARBA00022448"/>
    </source>
</evidence>
<dbReference type="InterPro" id="IPR038072">
    <property type="entry name" value="GspK_central_sf"/>
</dbReference>
<evidence type="ECO:0000256" key="4">
    <source>
        <dbReference type="ARBA" id="ARBA00022475"/>
    </source>
</evidence>
<keyword evidence="4 10" id="KW-1003">Cell membrane</keyword>
<keyword evidence="7" id="KW-0653">Protein transport</keyword>
<dbReference type="SUPFAM" id="SSF54523">
    <property type="entry name" value="Pili subunits"/>
    <property type="match status" value="1"/>
</dbReference>
<dbReference type="Proteomes" id="UP000450012">
    <property type="component" value="Unassembled WGS sequence"/>
</dbReference>
<evidence type="ECO:0000259" key="12">
    <source>
        <dbReference type="Pfam" id="PF21687"/>
    </source>
</evidence>
<evidence type="ECO:0000256" key="1">
    <source>
        <dbReference type="ARBA" id="ARBA00004533"/>
    </source>
</evidence>
<keyword evidence="9 10" id="KW-0472">Membrane</keyword>
<feature type="domain" description="T2SS protein K first SAM-like" evidence="12">
    <location>
        <begin position="116"/>
        <end position="208"/>
    </location>
</feature>
<dbReference type="Pfam" id="PF21687">
    <property type="entry name" value="T2SSK_1st"/>
    <property type="match status" value="1"/>
</dbReference>
<dbReference type="EMBL" id="WWCK01000006">
    <property type="protein sequence ID" value="MYM69022.1"/>
    <property type="molecule type" value="Genomic_DNA"/>
</dbReference>
<dbReference type="Gene3D" id="1.10.40.60">
    <property type="entry name" value="EpsJ-like"/>
    <property type="match status" value="2"/>
</dbReference>
<comment type="subcellular location">
    <subcellularLocation>
        <location evidence="1 10">Cell inner membrane</location>
    </subcellularLocation>
</comment>
<keyword evidence="3 10" id="KW-0813">Transport</keyword>
<dbReference type="GO" id="GO:0009306">
    <property type="term" value="P:protein secretion"/>
    <property type="evidence" value="ECO:0007669"/>
    <property type="project" value="InterPro"/>
</dbReference>
<dbReference type="InterPro" id="IPR005628">
    <property type="entry name" value="GspK"/>
</dbReference>
<evidence type="ECO:0000313" key="14">
    <source>
        <dbReference type="Proteomes" id="UP000450012"/>
    </source>
</evidence>
<evidence type="ECO:0000256" key="10">
    <source>
        <dbReference type="PIRNR" id="PIRNR002786"/>
    </source>
</evidence>
<evidence type="ECO:0000256" key="2">
    <source>
        <dbReference type="ARBA" id="ARBA00007246"/>
    </source>
</evidence>
<gene>
    <name evidence="13" type="primary">gspK</name>
    <name evidence="13" type="ORF">GTP45_19580</name>
</gene>
<organism evidence="13 14">
    <name type="scientific">Duganella rivi</name>
    <dbReference type="NCBI Taxonomy" id="2666083"/>
    <lineage>
        <taxon>Bacteria</taxon>
        <taxon>Pseudomonadati</taxon>
        <taxon>Pseudomonadota</taxon>
        <taxon>Betaproteobacteria</taxon>
        <taxon>Burkholderiales</taxon>
        <taxon>Oxalobacteraceae</taxon>
        <taxon>Telluria group</taxon>
        <taxon>Duganella</taxon>
    </lineage>
</organism>
<name>A0A7X4KDI2_9BURK</name>
<dbReference type="SUPFAM" id="SSF158544">
    <property type="entry name" value="GspK insert domain-like"/>
    <property type="match status" value="1"/>
</dbReference>
<keyword evidence="14" id="KW-1185">Reference proteome</keyword>
<evidence type="ECO:0000313" key="13">
    <source>
        <dbReference type="EMBL" id="MYM69022.1"/>
    </source>
</evidence>
<evidence type="ECO:0000256" key="9">
    <source>
        <dbReference type="ARBA" id="ARBA00023136"/>
    </source>
</evidence>
<evidence type="ECO:0000256" key="7">
    <source>
        <dbReference type="ARBA" id="ARBA00022927"/>
    </source>
</evidence>
<dbReference type="InterPro" id="IPR049031">
    <property type="entry name" value="T2SSK_SAM-like_1st"/>
</dbReference>
<evidence type="ECO:0000256" key="6">
    <source>
        <dbReference type="ARBA" id="ARBA00022692"/>
    </source>
</evidence>
<evidence type="ECO:0000256" key="5">
    <source>
        <dbReference type="ARBA" id="ARBA00022519"/>
    </source>
</evidence>
<dbReference type="PANTHER" id="PTHR38831:SF1">
    <property type="entry name" value="TYPE II SECRETION SYSTEM PROTEIN K-RELATED"/>
    <property type="match status" value="1"/>
</dbReference>
<keyword evidence="8" id="KW-1133">Transmembrane helix</keyword>
<dbReference type="Gene3D" id="3.30.1300.30">
    <property type="entry name" value="GSPII I/J protein-like"/>
    <property type="match status" value="2"/>
</dbReference>
<protein>
    <recommendedName>
        <fullName evidence="10">Type II secretion system protein K</fullName>
    </recommendedName>
</protein>
<evidence type="ECO:0000256" key="8">
    <source>
        <dbReference type="ARBA" id="ARBA00022989"/>
    </source>
</evidence>
<dbReference type="PIRSF" id="PIRSF002786">
    <property type="entry name" value="XcpX"/>
    <property type="match status" value="1"/>
</dbReference>
<feature type="domain" description="T2SS protein K second SAM-like" evidence="11">
    <location>
        <begin position="212"/>
        <end position="261"/>
    </location>
</feature>
<evidence type="ECO:0000259" key="11">
    <source>
        <dbReference type="Pfam" id="PF03934"/>
    </source>
</evidence>
<dbReference type="AlphaFoldDB" id="A0A7X4KDI2"/>
<dbReference type="InterPro" id="IPR049179">
    <property type="entry name" value="T2SSK_SAM-like_2nd"/>
</dbReference>
<dbReference type="PANTHER" id="PTHR38831">
    <property type="entry name" value="TYPE II SECRETION SYSTEM PROTEIN K"/>
    <property type="match status" value="1"/>
</dbReference>
<keyword evidence="6" id="KW-0812">Transmembrane</keyword>
<dbReference type="GO" id="GO:0005886">
    <property type="term" value="C:plasma membrane"/>
    <property type="evidence" value="ECO:0007669"/>
    <property type="project" value="UniProtKB-SubCell"/>
</dbReference>
<keyword evidence="5 10" id="KW-0997">Cell inner membrane</keyword>
<comment type="caution">
    <text evidence="13">The sequence shown here is derived from an EMBL/GenBank/DDBJ whole genome shotgun (WGS) entry which is preliminary data.</text>
</comment>